<dbReference type="KEGG" id="rtu:PR017_10310"/>
<dbReference type="FunFam" id="3.30.1510.10:FF:000001">
    <property type="entry name" value="Formate--tetrahydrofolate ligase"/>
    <property type="match status" value="1"/>
</dbReference>
<gene>
    <name evidence="8" type="primary">fhs</name>
    <name evidence="9" type="ORF">PR017_10310</name>
</gene>
<dbReference type="Gene3D" id="3.10.410.10">
    <property type="entry name" value="Formyltetrahydrofolate synthetase, domain 3"/>
    <property type="match status" value="1"/>
</dbReference>
<organism evidence="9 10">
    <name type="scientific">Rhizobium tumorigenes</name>
    <dbReference type="NCBI Taxonomy" id="2041385"/>
    <lineage>
        <taxon>Bacteria</taxon>
        <taxon>Pseudomonadati</taxon>
        <taxon>Pseudomonadota</taxon>
        <taxon>Alphaproteobacteria</taxon>
        <taxon>Hyphomicrobiales</taxon>
        <taxon>Rhizobiaceae</taxon>
        <taxon>Rhizobium/Agrobacterium group</taxon>
        <taxon>Rhizobium</taxon>
    </lineage>
</organism>
<accession>A0AAF1K2R7</accession>
<keyword evidence="4 8" id="KW-0547">Nucleotide-binding</keyword>
<reference evidence="9 10" key="1">
    <citation type="journal article" date="2018" name="Sci. Rep.">
        <title>Rhizobium tumorigenes sp. nov., a novel plant tumorigenic bacterium isolated from cane gall tumors on thornless blackberry.</title>
        <authorList>
            <person name="Kuzmanovi N."/>
            <person name="Smalla K."/>
            <person name="Gronow S."/>
            <person name="PuBawska J."/>
        </authorList>
    </citation>
    <scope>NUCLEOTIDE SEQUENCE [LARGE SCALE GENOMIC DNA]</scope>
    <source>
        <strain evidence="9 10">1078</strain>
    </source>
</reference>
<proteinExistence type="inferred from homology"/>
<dbReference type="Gene3D" id="3.30.1510.10">
    <property type="entry name" value="Domain 2, N(10)-formyltetrahydrofolate synthetase"/>
    <property type="match status" value="1"/>
</dbReference>
<keyword evidence="10" id="KW-1185">Reference proteome</keyword>
<comment type="catalytic activity">
    <reaction evidence="6 8">
        <text>(6S)-5,6,7,8-tetrahydrofolate + formate + ATP = (6R)-10-formyltetrahydrofolate + ADP + phosphate</text>
        <dbReference type="Rhea" id="RHEA:20221"/>
        <dbReference type="ChEBI" id="CHEBI:15740"/>
        <dbReference type="ChEBI" id="CHEBI:30616"/>
        <dbReference type="ChEBI" id="CHEBI:43474"/>
        <dbReference type="ChEBI" id="CHEBI:57453"/>
        <dbReference type="ChEBI" id="CHEBI:195366"/>
        <dbReference type="ChEBI" id="CHEBI:456216"/>
        <dbReference type="EC" id="6.3.4.3"/>
    </reaction>
</comment>
<dbReference type="FunFam" id="3.10.410.10:FF:000001">
    <property type="entry name" value="Putative formate--tetrahydrofolate ligase"/>
    <property type="match status" value="1"/>
</dbReference>
<dbReference type="Proteomes" id="UP000249499">
    <property type="component" value="Chromosome"/>
</dbReference>
<sequence length="559" mass="59339">MATVKSDIEIARAAAKKPIYEIGAALGIPPEQLVPYGHDKAKISAEFIAAQAGKANGKLILVTAINPTPAGEGKTTTTVGLGDGLNRIGKKAIICVREPSLGPCFGTKGGAAGGGYAQVVPMEDINLHFTGDFHAITSAHNLLAAMLDNHVYWGNALNIDIRRITWRRVMDMNDRALRDIVSSLGGVANGFPRQGGFDITVASEVMAILCLASDLADLEKRLGDIIVAYRYDRSPVFARDLKADGAMAVLLKDALQPNLVQTLENNPALVHGGPFANIAHGCNSVIATRTALTLADYVVTEAGFGADLGAEKFFNIKCRQAGLKPDAAVVVATVRALKMNGGVTKDDLGRENVEALVTGCVNLGRHVENVRKFGVPVVVAINHFTSDTDAEVEAVKAYVAGLGAEAILCRHWADGSAGIEELAHKVVALTQSGEAKFAPLYPDELPLMQKIGVVATEIYHAGEVTADKAVRDQLKSWEDQGYGHLPVCIAKTQYSFSTDADLRGAPEGHVVHVREVRLSAGAGFVVAITGEIRTMPGLPRSPAAERIMLNEQGYIEGLF</sequence>
<dbReference type="GO" id="GO:0035999">
    <property type="term" value="P:tetrahydrofolate interconversion"/>
    <property type="evidence" value="ECO:0007669"/>
    <property type="project" value="UniProtKB-UniRule"/>
</dbReference>
<evidence type="ECO:0000313" key="10">
    <source>
        <dbReference type="Proteomes" id="UP000249499"/>
    </source>
</evidence>
<dbReference type="PROSITE" id="PS00722">
    <property type="entry name" value="FTHFS_2"/>
    <property type="match status" value="1"/>
</dbReference>
<evidence type="ECO:0000256" key="1">
    <source>
        <dbReference type="ARBA" id="ARBA00004777"/>
    </source>
</evidence>
<evidence type="ECO:0000256" key="6">
    <source>
        <dbReference type="ARBA" id="ARBA00049033"/>
    </source>
</evidence>
<evidence type="ECO:0000256" key="4">
    <source>
        <dbReference type="ARBA" id="ARBA00022741"/>
    </source>
</evidence>
<dbReference type="SUPFAM" id="SSF52540">
    <property type="entry name" value="P-loop containing nucleoside triphosphate hydrolases"/>
    <property type="match status" value="1"/>
</dbReference>
<evidence type="ECO:0000256" key="7">
    <source>
        <dbReference type="ARBA" id="ARBA00061363"/>
    </source>
</evidence>
<dbReference type="HAMAP" id="MF_01543">
    <property type="entry name" value="FTHFS"/>
    <property type="match status" value="1"/>
</dbReference>
<evidence type="ECO:0000256" key="5">
    <source>
        <dbReference type="ARBA" id="ARBA00022840"/>
    </source>
</evidence>
<name>A0AAF1K2R7_9HYPH</name>
<keyword evidence="2 8" id="KW-0554">One-carbon metabolism</keyword>
<dbReference type="GO" id="GO:0005524">
    <property type="term" value="F:ATP binding"/>
    <property type="evidence" value="ECO:0007669"/>
    <property type="project" value="UniProtKB-UniRule"/>
</dbReference>
<dbReference type="InterPro" id="IPR020628">
    <property type="entry name" value="Formate_THF_ligase_CS"/>
</dbReference>
<dbReference type="InterPro" id="IPR027417">
    <property type="entry name" value="P-loop_NTPase"/>
</dbReference>
<keyword evidence="3 8" id="KW-0436">Ligase</keyword>
<comment type="similarity">
    <text evidence="7 8">Belongs to the formate--tetrahydrofolate ligase family.</text>
</comment>
<dbReference type="NCBIfam" id="NF010030">
    <property type="entry name" value="PRK13505.1"/>
    <property type="match status" value="1"/>
</dbReference>
<dbReference type="InterPro" id="IPR000559">
    <property type="entry name" value="Formate_THF_ligase"/>
</dbReference>
<dbReference type="Pfam" id="PF01268">
    <property type="entry name" value="FTHFS"/>
    <property type="match status" value="1"/>
</dbReference>
<keyword evidence="5 8" id="KW-0067">ATP-binding</keyword>
<comment type="pathway">
    <text evidence="1 8">One-carbon metabolism; tetrahydrofolate interconversion.</text>
</comment>
<evidence type="ECO:0000256" key="8">
    <source>
        <dbReference type="HAMAP-Rule" id="MF_01543"/>
    </source>
</evidence>
<dbReference type="CDD" id="cd00477">
    <property type="entry name" value="FTHFS"/>
    <property type="match status" value="1"/>
</dbReference>
<dbReference type="EC" id="6.3.4.3" evidence="8"/>
<reference evidence="10" key="2">
    <citation type="journal article" date="2023" name="MicrobiologyOpen">
        <title>Genomics of the tumorigenes clade of the family Rhizobiaceae and description of Rhizobium rhododendri sp. nov.</title>
        <authorList>
            <person name="Kuzmanovic N."/>
            <person name="diCenzo G.C."/>
            <person name="Bunk B."/>
            <person name="Sproeer C."/>
            <person name="Fruehling A."/>
            <person name="Neumann-Schaal M."/>
            <person name="Overmann J."/>
            <person name="Smalla K."/>
        </authorList>
    </citation>
    <scope>NUCLEOTIDE SEQUENCE [LARGE SCALE GENOMIC DNA]</scope>
    <source>
        <strain evidence="10">1078</strain>
    </source>
</reference>
<dbReference type="GO" id="GO:0004329">
    <property type="term" value="F:formate-tetrahydrofolate ligase activity"/>
    <property type="evidence" value="ECO:0007669"/>
    <property type="project" value="UniProtKB-UniRule"/>
</dbReference>
<evidence type="ECO:0000313" key="9">
    <source>
        <dbReference type="EMBL" id="WFR94235.1"/>
    </source>
</evidence>
<feature type="binding site" evidence="8">
    <location>
        <begin position="68"/>
        <end position="75"/>
    </location>
    <ligand>
        <name>ATP</name>
        <dbReference type="ChEBI" id="CHEBI:30616"/>
    </ligand>
</feature>
<dbReference type="RefSeq" id="WP_111222655.1">
    <property type="nucleotide sequence ID" value="NZ_CP117255.1"/>
</dbReference>
<dbReference type="Gene3D" id="3.40.50.300">
    <property type="entry name" value="P-loop containing nucleotide triphosphate hydrolases"/>
    <property type="match status" value="1"/>
</dbReference>
<protein>
    <recommendedName>
        <fullName evidence="8">Formate--tetrahydrofolate ligase</fullName>
        <ecNumber evidence="8">6.3.4.3</ecNumber>
    </recommendedName>
    <alternativeName>
        <fullName evidence="8">Formyltetrahydrofolate synthetase</fullName>
        <shortName evidence="8">FHS</shortName>
        <shortName evidence="8">FTHFS</shortName>
    </alternativeName>
</protein>
<dbReference type="AlphaFoldDB" id="A0AAF1K2R7"/>
<evidence type="ECO:0000256" key="2">
    <source>
        <dbReference type="ARBA" id="ARBA00022563"/>
    </source>
</evidence>
<dbReference type="EMBL" id="CP117255">
    <property type="protein sequence ID" value="WFR94235.1"/>
    <property type="molecule type" value="Genomic_DNA"/>
</dbReference>
<evidence type="ECO:0000256" key="3">
    <source>
        <dbReference type="ARBA" id="ARBA00022598"/>
    </source>
</evidence>